<evidence type="ECO:0000256" key="1">
    <source>
        <dbReference type="ARBA" id="ARBA00004651"/>
    </source>
</evidence>
<dbReference type="PANTHER" id="PTHR43568">
    <property type="entry name" value="P PROTEIN"/>
    <property type="match status" value="1"/>
</dbReference>
<feature type="transmembrane region" description="Helical" evidence="8">
    <location>
        <begin position="322"/>
        <end position="340"/>
    </location>
</feature>
<evidence type="ECO:0000256" key="8">
    <source>
        <dbReference type="SAM" id="Phobius"/>
    </source>
</evidence>
<proteinExistence type="inferred from homology"/>
<dbReference type="PANTHER" id="PTHR43568:SF1">
    <property type="entry name" value="P PROTEIN"/>
    <property type="match status" value="1"/>
</dbReference>
<feature type="transmembrane region" description="Helical" evidence="8">
    <location>
        <begin position="68"/>
        <end position="91"/>
    </location>
</feature>
<keyword evidence="4" id="KW-1003">Cell membrane</keyword>
<dbReference type="AlphaFoldDB" id="A0A381QB90"/>
<evidence type="ECO:0000313" key="10">
    <source>
        <dbReference type="EMBL" id="SUZ76586.1"/>
    </source>
</evidence>
<name>A0A381QB90_9ZZZZ</name>
<comment type="subcellular location">
    <subcellularLocation>
        <location evidence="1">Cell membrane</location>
        <topology evidence="1">Multi-pass membrane protein</topology>
    </subcellularLocation>
</comment>
<dbReference type="InterPro" id="IPR004680">
    <property type="entry name" value="Cit_transptr-like_dom"/>
</dbReference>
<reference evidence="10" key="1">
    <citation type="submission" date="2018-05" db="EMBL/GenBank/DDBJ databases">
        <authorList>
            <person name="Lanie J.A."/>
            <person name="Ng W.-L."/>
            <person name="Kazmierczak K.M."/>
            <person name="Andrzejewski T.M."/>
            <person name="Davidsen T.M."/>
            <person name="Wayne K.J."/>
            <person name="Tettelin H."/>
            <person name="Glass J.I."/>
            <person name="Rusch D."/>
            <person name="Podicherti R."/>
            <person name="Tsui H.-C.T."/>
            <person name="Winkler M.E."/>
        </authorList>
    </citation>
    <scope>NUCLEOTIDE SEQUENCE</scope>
</reference>
<keyword evidence="7 8" id="KW-0472">Membrane</keyword>
<keyword evidence="3" id="KW-0813">Transport</keyword>
<gene>
    <name evidence="10" type="ORF">METZ01_LOCUS29440</name>
</gene>
<feature type="transmembrane region" description="Helical" evidence="8">
    <location>
        <begin position="148"/>
        <end position="165"/>
    </location>
</feature>
<evidence type="ECO:0000256" key="5">
    <source>
        <dbReference type="ARBA" id="ARBA00022692"/>
    </source>
</evidence>
<feature type="transmembrane region" description="Helical" evidence="8">
    <location>
        <begin position="185"/>
        <end position="207"/>
    </location>
</feature>
<feature type="transmembrane region" description="Helical" evidence="8">
    <location>
        <begin position="6"/>
        <end position="25"/>
    </location>
</feature>
<dbReference type="Pfam" id="PF03600">
    <property type="entry name" value="CitMHS"/>
    <property type="match status" value="1"/>
</dbReference>
<dbReference type="EMBL" id="UINC01001283">
    <property type="protein sequence ID" value="SUZ76586.1"/>
    <property type="molecule type" value="Genomic_DNA"/>
</dbReference>
<feature type="transmembrane region" description="Helical" evidence="8">
    <location>
        <begin position="254"/>
        <end position="271"/>
    </location>
</feature>
<evidence type="ECO:0000256" key="7">
    <source>
        <dbReference type="ARBA" id="ARBA00023136"/>
    </source>
</evidence>
<keyword evidence="6 8" id="KW-1133">Transmembrane helix</keyword>
<dbReference type="GO" id="GO:0015105">
    <property type="term" value="F:arsenite transmembrane transporter activity"/>
    <property type="evidence" value="ECO:0007669"/>
    <property type="project" value="InterPro"/>
</dbReference>
<protein>
    <recommendedName>
        <fullName evidence="9">Citrate transporter-like domain-containing protein</fullName>
    </recommendedName>
</protein>
<evidence type="ECO:0000256" key="2">
    <source>
        <dbReference type="ARBA" id="ARBA00009843"/>
    </source>
</evidence>
<dbReference type="PRINTS" id="PR00758">
    <property type="entry name" value="ARSENICPUMP"/>
</dbReference>
<dbReference type="GO" id="GO:0005886">
    <property type="term" value="C:plasma membrane"/>
    <property type="evidence" value="ECO:0007669"/>
    <property type="project" value="UniProtKB-SubCell"/>
</dbReference>
<keyword evidence="5 8" id="KW-0812">Transmembrane</keyword>
<dbReference type="InterPro" id="IPR000802">
    <property type="entry name" value="Arsenical_pump_ArsB"/>
</dbReference>
<evidence type="ECO:0000256" key="4">
    <source>
        <dbReference type="ARBA" id="ARBA00022475"/>
    </source>
</evidence>
<feature type="domain" description="Citrate transporter-like" evidence="9">
    <location>
        <begin position="24"/>
        <end position="373"/>
    </location>
</feature>
<feature type="transmembrane region" description="Helical" evidence="8">
    <location>
        <begin position="231"/>
        <end position="248"/>
    </location>
</feature>
<feature type="transmembrane region" description="Helical" evidence="8">
    <location>
        <begin position="103"/>
        <end position="121"/>
    </location>
</feature>
<dbReference type="InterPro" id="IPR051475">
    <property type="entry name" value="Diverse_Ion_Transporter"/>
</dbReference>
<sequence>METLVWNNDMMVSAIVLAVTFIAIFTEGIHKIHRVKCAMAGAAAMILVGQLMGYYNPEEAVHAIDWNVVFLLGGMMTIVAIMIPTGGFQQLAYWAADFSKGRLYLLLALIGSLVTGLSLLLDNVTTVVIFGPLIILICQSLRVSAIPFLLAAALLSDTGGVATLVGDPPNLMIGSAFDIDFNTFLIHMGWMVLAAWLVVLVLLRFLFKEELSVIPHELDLTEREPLSDKRTWYGSLAVLLIMVVGFIAHNALDWEPWFVTAIGLTALAFVGKDIDMEEAFAHTELALLMFFISLFIIVGGVEHSQFLEYLGSFIIPFVEEDLLTATLILLWVAAILSAAIDNIPFTAAMIPIIAGMETQGINVTPLFWGLAAGVGMGGNGTHIGSTANVFIVTISEKMAKDAGDPSLAITPGMWMRKGLPVMLATLITCTIIMYLFWDFFSEPIF</sequence>
<accession>A0A381QB90</accession>
<feature type="transmembrane region" description="Helical" evidence="8">
    <location>
        <begin position="283"/>
        <end position="302"/>
    </location>
</feature>
<comment type="similarity">
    <text evidence="2">Belongs to the CitM (TC 2.A.11) transporter family.</text>
</comment>
<feature type="transmembrane region" description="Helical" evidence="8">
    <location>
        <begin position="419"/>
        <end position="437"/>
    </location>
</feature>
<evidence type="ECO:0000256" key="6">
    <source>
        <dbReference type="ARBA" id="ARBA00022989"/>
    </source>
</evidence>
<evidence type="ECO:0000259" key="9">
    <source>
        <dbReference type="Pfam" id="PF03600"/>
    </source>
</evidence>
<evidence type="ECO:0000256" key="3">
    <source>
        <dbReference type="ARBA" id="ARBA00022448"/>
    </source>
</evidence>
<organism evidence="10">
    <name type="scientific">marine metagenome</name>
    <dbReference type="NCBI Taxonomy" id="408172"/>
    <lineage>
        <taxon>unclassified sequences</taxon>
        <taxon>metagenomes</taxon>
        <taxon>ecological metagenomes</taxon>
    </lineage>
</organism>